<keyword evidence="5" id="KW-1185">Reference proteome</keyword>
<dbReference type="InterPro" id="IPR011047">
    <property type="entry name" value="Quinoprotein_ADH-like_sf"/>
</dbReference>
<feature type="region of interest" description="Disordered" evidence="3">
    <location>
        <begin position="1174"/>
        <end position="1193"/>
    </location>
</feature>
<proteinExistence type="predicted"/>
<dbReference type="SMR" id="A2E546"/>
<dbReference type="SMART" id="SM00320">
    <property type="entry name" value="WD40"/>
    <property type="match status" value="8"/>
</dbReference>
<dbReference type="OrthoDB" id="10251741at2759"/>
<evidence type="ECO:0000313" key="4">
    <source>
        <dbReference type="EMBL" id="EAY12254.1"/>
    </source>
</evidence>
<dbReference type="InterPro" id="IPR001680">
    <property type="entry name" value="WD40_rpt"/>
</dbReference>
<dbReference type="InterPro" id="IPR036322">
    <property type="entry name" value="WD40_repeat_dom_sf"/>
</dbReference>
<evidence type="ECO:0000256" key="1">
    <source>
        <dbReference type="PROSITE-ProRule" id="PRU00221"/>
    </source>
</evidence>
<accession>A2E546</accession>
<dbReference type="EMBL" id="DS113305">
    <property type="protein sequence ID" value="EAY12254.1"/>
    <property type="molecule type" value="Genomic_DNA"/>
</dbReference>
<dbReference type="Pfam" id="PF00400">
    <property type="entry name" value="WD40"/>
    <property type="match status" value="2"/>
</dbReference>
<dbReference type="InterPro" id="IPR015943">
    <property type="entry name" value="WD40/YVTN_repeat-like_dom_sf"/>
</dbReference>
<evidence type="ECO:0000256" key="3">
    <source>
        <dbReference type="SAM" id="MobiDB-lite"/>
    </source>
</evidence>
<reference evidence="4" key="1">
    <citation type="submission" date="2006-10" db="EMBL/GenBank/DDBJ databases">
        <authorList>
            <person name="Amadeo P."/>
            <person name="Zhao Q."/>
            <person name="Wortman J."/>
            <person name="Fraser-Liggett C."/>
            <person name="Carlton J."/>
        </authorList>
    </citation>
    <scope>NUCLEOTIDE SEQUENCE</scope>
    <source>
        <strain evidence="4">G3</strain>
    </source>
</reference>
<dbReference type="RefSeq" id="XP_001324477.1">
    <property type="nucleotide sequence ID" value="XM_001324442.1"/>
</dbReference>
<organism evidence="4 5">
    <name type="scientific">Trichomonas vaginalis (strain ATCC PRA-98 / G3)</name>
    <dbReference type="NCBI Taxonomy" id="412133"/>
    <lineage>
        <taxon>Eukaryota</taxon>
        <taxon>Metamonada</taxon>
        <taxon>Parabasalia</taxon>
        <taxon>Trichomonadida</taxon>
        <taxon>Trichomonadidae</taxon>
        <taxon>Trichomonas</taxon>
    </lineage>
</organism>
<dbReference type="InParanoid" id="A2E546"/>
<protein>
    <submittedName>
        <fullName evidence="4">Uncharacterized protein</fullName>
    </submittedName>
</protein>
<dbReference type="VEuPathDB" id="TrichDB:TVAG_028070"/>
<feature type="coiled-coil region" evidence="2">
    <location>
        <begin position="707"/>
        <end position="1001"/>
    </location>
</feature>
<dbReference type="KEGG" id="tva:4770216"/>
<dbReference type="Proteomes" id="UP000001542">
    <property type="component" value="Unassembled WGS sequence"/>
</dbReference>
<feature type="repeat" description="WD" evidence="1">
    <location>
        <begin position="341"/>
        <end position="373"/>
    </location>
</feature>
<reference evidence="4" key="2">
    <citation type="journal article" date="2007" name="Science">
        <title>Draft genome sequence of the sexually transmitted pathogen Trichomonas vaginalis.</title>
        <authorList>
            <person name="Carlton J.M."/>
            <person name="Hirt R.P."/>
            <person name="Silva J.C."/>
            <person name="Delcher A.L."/>
            <person name="Schatz M."/>
            <person name="Zhao Q."/>
            <person name="Wortman J.R."/>
            <person name="Bidwell S.L."/>
            <person name="Alsmark U.C.M."/>
            <person name="Besteiro S."/>
            <person name="Sicheritz-Ponten T."/>
            <person name="Noel C.J."/>
            <person name="Dacks J.B."/>
            <person name="Foster P.G."/>
            <person name="Simillion C."/>
            <person name="Van de Peer Y."/>
            <person name="Miranda-Saavedra D."/>
            <person name="Barton G.J."/>
            <person name="Westrop G.D."/>
            <person name="Mueller S."/>
            <person name="Dessi D."/>
            <person name="Fiori P.L."/>
            <person name="Ren Q."/>
            <person name="Paulsen I."/>
            <person name="Zhang H."/>
            <person name="Bastida-Corcuera F.D."/>
            <person name="Simoes-Barbosa A."/>
            <person name="Brown M.T."/>
            <person name="Hayes R.D."/>
            <person name="Mukherjee M."/>
            <person name="Okumura C.Y."/>
            <person name="Schneider R."/>
            <person name="Smith A.J."/>
            <person name="Vanacova S."/>
            <person name="Villalvazo M."/>
            <person name="Haas B.J."/>
            <person name="Pertea M."/>
            <person name="Feldblyum T.V."/>
            <person name="Utterback T.R."/>
            <person name="Shu C.L."/>
            <person name="Osoegawa K."/>
            <person name="de Jong P.J."/>
            <person name="Hrdy I."/>
            <person name="Horvathova L."/>
            <person name="Zubacova Z."/>
            <person name="Dolezal P."/>
            <person name="Malik S.B."/>
            <person name="Logsdon J.M. Jr."/>
            <person name="Henze K."/>
            <person name="Gupta A."/>
            <person name="Wang C.C."/>
            <person name="Dunne R.L."/>
            <person name="Upcroft J.A."/>
            <person name="Upcroft P."/>
            <person name="White O."/>
            <person name="Salzberg S.L."/>
            <person name="Tang P."/>
            <person name="Chiu C.-H."/>
            <person name="Lee Y.-S."/>
            <person name="Embley T.M."/>
            <person name="Coombs G.H."/>
            <person name="Mottram J.C."/>
            <person name="Tachezy J."/>
            <person name="Fraser-Liggett C.M."/>
            <person name="Johnson P.J."/>
        </authorList>
    </citation>
    <scope>NUCLEOTIDE SEQUENCE [LARGE SCALE GENOMIC DNA]</scope>
    <source>
        <strain evidence="4">G3</strain>
    </source>
</reference>
<dbReference type="AlphaFoldDB" id="A2E546"/>
<dbReference type="OMA" id="CFPDKVR"/>
<dbReference type="STRING" id="5722.A2E546"/>
<dbReference type="VEuPathDB" id="TrichDB:TVAGG3_0419330"/>
<name>A2E546_TRIV3</name>
<dbReference type="PANTHER" id="PTHR32215">
    <property type="entry name" value="CILIA- AND FLAGELLA-ASSOCIATED PROTEIN 57"/>
    <property type="match status" value="1"/>
</dbReference>
<evidence type="ECO:0000256" key="2">
    <source>
        <dbReference type="SAM" id="Coils"/>
    </source>
</evidence>
<sequence>MTQANQISLEQFRVMGIDRSPNTGIYLLGETTVVYFAGNNIVSHNWELKKQKFLPYTDTARGDVKCVAVSPPTQNGQVFLAYSLELDASIIYIVELNTLKRQKSITLPNSTMSFTALAFSAGARYLIAMGNTDSQIFYFDITNGSLVVSQKVTGNASTSTFNTSVNCISFHPTDVNTICCTGKGVYKLLVRSDKGFNYKQTPSKDTYDFKEHIFVGLDSRIIASSTDGHLYCLDTPNYSMQIPIKNQTNGPITNLTLTPKGFVCVTGGNTIHFFDKQADLKNFTEGNSIVIDENSTIVALAVSPGEDKLMALMNDARLIAIPLNNTDPNANQNEGLVTVLPSHHIGVVTGIDVAYRKQLLVTCGEDQSIRVWNYDKMVCEVNHYCKDPPLSVSFHPNGCFMIVGFPEKIAYLAVTVNDLVVQHEFGIRNCKDLKFSHGGQYFAAVNQNSVSVYSSYTFKPVVTIRSQGQRVATFAWSTDDNHIITCDMSGQMGIWVVRSGKSRTSLTSQQTHHFISIVATDPTCARCYGITAPDNTLRETEDTQTKNQLDVVAVPCQVVMGPSNRCLFVSTRNGTIRIYHFPGTSNSVNNFPTTDSVTETVAHHTPVTAMVTSPDFQYLFSSGEDGCIYMMKINGVDQGNQRSDAKITFSEDVLITRSENVEQLKKLRAAQQRVREQSETNANKLATLNQGFEQSIKTIQEKFAAEQAAENQNMAALEQQIEQMNQEACEQIQATNKRFANEEEQKLKRFEMSKENEMNQQEQLKLDIEEARKEWDEKLKKAIAANQASREEAERKFQEQLRSLAEETQRVQEEKNAMIEEYDKWEIERSRELAFEIGKREFEALQLRKEELKKSAELEQQSKRMEEQLKEAKAAEADARDKLNKKAAEVAGKQTDIAQARHLKETRIHELKELKHNLEEKDARIDELTKQNSNLEKHKQLLNDRIADWNKKLEPDQAKLQDITITCERMQQEMQRYNKNHEQLRLESNELRLKIDAKLREIDTRTKEYEEVRQIIRQFKLEVHNVYQALEQDKNNTTHKPKRFSPCLEALYKKYVGDESSSKRKTGVTDIQIERNRQRDALERNITAVARRLSRGDEESKRTQERKMAESVTLMTQISDLRRQIQNLRMKKEILEESHKSMFSQEELHKIIQMQEGRIKELTTQLKQLQLRGNVSRRPAMSKERLPPMNINE</sequence>
<evidence type="ECO:0000313" key="5">
    <source>
        <dbReference type="Proteomes" id="UP000001542"/>
    </source>
</evidence>
<dbReference type="SUPFAM" id="SSF50978">
    <property type="entry name" value="WD40 repeat-like"/>
    <property type="match status" value="1"/>
</dbReference>
<feature type="coiled-coil region" evidence="2">
    <location>
        <begin position="1111"/>
        <end position="1172"/>
    </location>
</feature>
<keyword evidence="2" id="KW-0175">Coiled coil</keyword>
<dbReference type="FunFam" id="2.130.10.10:FF:003663">
    <property type="entry name" value="Uncharacterized protein"/>
    <property type="match status" value="1"/>
</dbReference>
<dbReference type="PANTHER" id="PTHR32215:SF0">
    <property type="entry name" value="CILIA- AND FLAGELLA-ASSOCIATED PROTEIN 57"/>
    <property type="match status" value="1"/>
</dbReference>
<dbReference type="eggNOG" id="ENOG502QTIS">
    <property type="taxonomic scope" value="Eukaryota"/>
</dbReference>
<dbReference type="Gene3D" id="2.130.10.10">
    <property type="entry name" value="YVTN repeat-like/Quinoprotein amine dehydrogenase"/>
    <property type="match status" value="3"/>
</dbReference>
<dbReference type="SUPFAM" id="SSF50998">
    <property type="entry name" value="Quinoprotein alcohol dehydrogenase-like"/>
    <property type="match status" value="1"/>
</dbReference>
<dbReference type="InterPro" id="IPR052993">
    <property type="entry name" value="CFA-57"/>
</dbReference>
<gene>
    <name evidence="4" type="ORF">TVAG_028070</name>
</gene>
<keyword evidence="1" id="KW-0853">WD repeat</keyword>
<dbReference type="PROSITE" id="PS50082">
    <property type="entry name" value="WD_REPEATS_2"/>
    <property type="match status" value="1"/>
</dbReference>